<name>A0A136LYQ1_9BACT</name>
<accession>A0A136LYQ1</accession>
<evidence type="ECO:0000313" key="1">
    <source>
        <dbReference type="EMBL" id="KXK26773.1"/>
    </source>
</evidence>
<sequence>MATQELRTQLSATHHFPGTAEIVHFDEDGGYSSEFTPVRTLPRPNGMSIIRIADSYGVNMNSIVVDSAGTLISGEQELGGRISETMAGLRSHGIRPTLTIVDSSSQPELFSEEQRPYKSRVIILEDVKQTLRSSERTTLGFVRVDYDENDDIENVSYTMSVNPYPVSADSPEIFNRVNTALRDITARELHPMFQRVIEANANGEIHLTQEKITMLEQLSTLLGDAETIGLSAEEQDFLNDFEGQILNGAYDRVFRQAVTDTLVSVGLTQAVAMAGPAASVLIGAMTEPEIGAAIAAASYIGAPVPSWLRMMYQSKKLTGKFNDIKTVIGSFTAMNLVPVVGPAAAFPLSVNNQTDGKLGRFRHLLRKHPALAAEITRKEKVMDLLLFGRPEGTRATEAAHIYEIEDTEDYDLVEHISFNGNAVGVDIVTPKSEKAKHELARFVAEQHIKHKLSKPGDENIINVGTDENPIYEIAEDECCEADWVVVRDSKTAEIVVAHKMYRRKDGNLLPMQQHASHEAIEPNTKITDMTAEELLNSFDTELGSLAFNLRAIQRTGSQTESGYRMTLALLAWLRGVHHYMTENDVKEFGAIFTRRAFSYVSRLGSLGIESMTEPFHYMPVDVETHTQSEVIRLNLKYSQGIMKLKNRAIHDFIFNGLTNHEPTRKAIWREVINKNFQPSYREGLLKYAGKSIMRAYLNIRAGAIVSFKL</sequence>
<dbReference type="Proteomes" id="UP000070457">
    <property type="component" value="Unassembled WGS sequence"/>
</dbReference>
<dbReference type="AlphaFoldDB" id="A0A136LYQ1"/>
<protein>
    <submittedName>
        <fullName evidence="1">Uncharacterized protein</fullName>
    </submittedName>
</protein>
<dbReference type="EMBL" id="JYNZ01000003">
    <property type="protein sequence ID" value="KXK26773.1"/>
    <property type="molecule type" value="Genomic_DNA"/>
</dbReference>
<reference evidence="1 2" key="1">
    <citation type="submission" date="2015-02" db="EMBL/GenBank/DDBJ databases">
        <title>Improved understanding of the partial-nitritation anammox process through 23 genomes representing the majority of the microbial community.</title>
        <authorList>
            <person name="Speth D.R."/>
            <person name="In T Zandt M."/>
            <person name="Guerrero Cruz S."/>
            <person name="Jetten M.S."/>
            <person name="Dutilh B.E."/>
        </authorList>
    </citation>
    <scope>NUCLEOTIDE SEQUENCE [LARGE SCALE GENOMIC DNA]</scope>
    <source>
        <strain evidence="1">OLB20</strain>
    </source>
</reference>
<proteinExistence type="predicted"/>
<gene>
    <name evidence="1" type="ORF">TR69_WS6001000794</name>
</gene>
<evidence type="ECO:0000313" key="2">
    <source>
        <dbReference type="Proteomes" id="UP000070457"/>
    </source>
</evidence>
<comment type="caution">
    <text evidence="1">The sequence shown here is derived from an EMBL/GenBank/DDBJ whole genome shotgun (WGS) entry which is preliminary data.</text>
</comment>
<organism evidence="1 2">
    <name type="scientific">candidate division WS6 bacterium OLB20</name>
    <dbReference type="NCBI Taxonomy" id="1617426"/>
    <lineage>
        <taxon>Bacteria</taxon>
        <taxon>Candidatus Dojkabacteria</taxon>
    </lineage>
</organism>